<evidence type="ECO:0000256" key="4">
    <source>
        <dbReference type="ARBA" id="ARBA00023163"/>
    </source>
</evidence>
<feature type="domain" description="Enhancer of polycomb-like N-terminal" evidence="8">
    <location>
        <begin position="519"/>
        <end position="613"/>
    </location>
</feature>
<keyword evidence="3 6" id="KW-0805">Transcription regulation</keyword>
<evidence type="ECO:0000313" key="10">
    <source>
        <dbReference type="Proteomes" id="UP000826271"/>
    </source>
</evidence>
<evidence type="ECO:0000256" key="6">
    <source>
        <dbReference type="RuleBase" id="RU361124"/>
    </source>
</evidence>
<comment type="subcellular location">
    <subcellularLocation>
        <location evidence="1 6">Nucleus</location>
    </subcellularLocation>
</comment>
<reference evidence="9" key="1">
    <citation type="submission" date="2019-10" db="EMBL/GenBank/DDBJ databases">
        <authorList>
            <person name="Zhang R."/>
            <person name="Pan Y."/>
            <person name="Wang J."/>
            <person name="Ma R."/>
            <person name="Yu S."/>
        </authorList>
    </citation>
    <scope>NUCLEOTIDE SEQUENCE</scope>
    <source>
        <strain evidence="9">LA-IB0</strain>
        <tissue evidence="9">Leaf</tissue>
    </source>
</reference>
<keyword evidence="4 6" id="KW-0804">Transcription</keyword>
<evidence type="ECO:0000256" key="7">
    <source>
        <dbReference type="SAM" id="MobiDB-lite"/>
    </source>
</evidence>
<organism evidence="9 10">
    <name type="scientific">Buddleja alternifolia</name>
    <dbReference type="NCBI Taxonomy" id="168488"/>
    <lineage>
        <taxon>Eukaryota</taxon>
        <taxon>Viridiplantae</taxon>
        <taxon>Streptophyta</taxon>
        <taxon>Embryophyta</taxon>
        <taxon>Tracheophyta</taxon>
        <taxon>Spermatophyta</taxon>
        <taxon>Magnoliopsida</taxon>
        <taxon>eudicotyledons</taxon>
        <taxon>Gunneridae</taxon>
        <taxon>Pentapetalae</taxon>
        <taxon>asterids</taxon>
        <taxon>lamiids</taxon>
        <taxon>Lamiales</taxon>
        <taxon>Scrophulariaceae</taxon>
        <taxon>Buddlejeae</taxon>
        <taxon>Buddleja</taxon>
    </lineage>
</organism>
<dbReference type="Proteomes" id="UP000826271">
    <property type="component" value="Unassembled WGS sequence"/>
</dbReference>
<evidence type="ECO:0000256" key="2">
    <source>
        <dbReference type="ARBA" id="ARBA00008035"/>
    </source>
</evidence>
<dbReference type="Pfam" id="PF10513">
    <property type="entry name" value="EPL1"/>
    <property type="match status" value="1"/>
</dbReference>
<protein>
    <recommendedName>
        <fullName evidence="6">Enhancer of polycomb-like protein</fullName>
    </recommendedName>
</protein>
<sequence length="781" mass="88764">MPSVGMRRSTRVLGARVLRSGRRLWTEPREGGKYTRAVNGENKWTDLLDNSADDGGNAVDGDDFKNVWEENESGNGDAVEIVVDPGIEEFASEEVNNEDKMFGKVYTRRKRKRVESVGTGLTEDKRFGKKFVRKQWRRKCHLIEPLKICGDVRVLDSRFRGLAIVVNESSYDFGYWVASFLTTVLSYMSRVRIGVRQLSKFVLSRPILDAYSSRGVLFLQDTMTIKSPGFCIIWGCRSLIPLFTVDFSAIPFSFIFMHTSMSLRSVYMSCLLVTPSMAVDEKNDMVDDSSEPSTQIPPKISHSGFASFSTQISPWKEIPHSAEVASCNDNSGIREFLPKSSIRNIQLKNSRNIKKRRSSLKHKRGRPPSTFRAQKASGASLASDFVRIRNDSVQLSPSPPSRVLRSSGNIKELNSDVSANCCSANLLIIETDKCYREEGVIITLELSSSSNQWFLSVVKKGIQRYSLPAQRVMRPACCNRYSHATVWAADPTWKLEFNNKQDWLIFKELYKKCSDRNVQAPPETASVIPVPGVQEVSSSVDSNYVPYVRPYSYITVEHDELTRALVKKYANYDMDSDDEEWLAKFNSELRGGSGVREFITPESFELIIDALEKGFHSNQDEHFDEQAGYDFCAHLERREVIDAIHNYWVKKRKQKRSALVRIFQLYQPRRTQVIPKSVLRKKRSFKRQASQGGRGKQRTFLQAMAAEQDTWQKQNNTQKVQEAKAAAERSEGLAILKRQRAQMLMENADLATYKAMMALRIAEAAQITETIPDKVSSFLLS</sequence>
<comment type="similarity">
    <text evidence="2 6">Belongs to the enhancer of polycomb family.</text>
</comment>
<evidence type="ECO:0000256" key="5">
    <source>
        <dbReference type="ARBA" id="ARBA00023242"/>
    </source>
</evidence>
<proteinExistence type="inferred from homology"/>
<keyword evidence="10" id="KW-1185">Reference proteome</keyword>
<feature type="region of interest" description="Disordered" evidence="7">
    <location>
        <begin position="353"/>
        <end position="378"/>
    </location>
</feature>
<evidence type="ECO:0000256" key="1">
    <source>
        <dbReference type="ARBA" id="ARBA00004123"/>
    </source>
</evidence>
<name>A0AAV6Y7J4_9LAMI</name>
<dbReference type="EMBL" id="WHWC01000001">
    <property type="protein sequence ID" value="KAG8390678.1"/>
    <property type="molecule type" value="Genomic_DNA"/>
</dbReference>
<dbReference type="GO" id="GO:0006357">
    <property type="term" value="P:regulation of transcription by RNA polymerase II"/>
    <property type="evidence" value="ECO:0007669"/>
    <property type="project" value="InterPro"/>
</dbReference>
<evidence type="ECO:0000256" key="3">
    <source>
        <dbReference type="ARBA" id="ARBA00023015"/>
    </source>
</evidence>
<gene>
    <name evidence="9" type="ORF">BUALT_Bualt01G0108600</name>
</gene>
<accession>A0AAV6Y7J4</accession>
<evidence type="ECO:0000259" key="8">
    <source>
        <dbReference type="Pfam" id="PF10513"/>
    </source>
</evidence>
<comment type="caution">
    <text evidence="9">The sequence shown here is derived from an EMBL/GenBank/DDBJ whole genome shotgun (WGS) entry which is preliminary data.</text>
</comment>
<evidence type="ECO:0000313" key="9">
    <source>
        <dbReference type="EMBL" id="KAG8390678.1"/>
    </source>
</evidence>
<feature type="compositionally biased region" description="Basic residues" evidence="7">
    <location>
        <begin position="353"/>
        <end position="366"/>
    </location>
</feature>
<dbReference type="GO" id="GO:0035267">
    <property type="term" value="C:NuA4 histone acetyltransferase complex"/>
    <property type="evidence" value="ECO:0007669"/>
    <property type="project" value="InterPro"/>
</dbReference>
<dbReference type="AlphaFoldDB" id="A0AAV6Y7J4"/>
<dbReference type="InterPro" id="IPR024943">
    <property type="entry name" value="Enhancer_polycomb"/>
</dbReference>
<dbReference type="GO" id="GO:0005634">
    <property type="term" value="C:nucleus"/>
    <property type="evidence" value="ECO:0007669"/>
    <property type="project" value="UniProtKB-SubCell"/>
</dbReference>
<dbReference type="InterPro" id="IPR019542">
    <property type="entry name" value="Enhancer_polycomb-like_N"/>
</dbReference>
<keyword evidence="5 6" id="KW-0539">Nucleus</keyword>
<dbReference type="PANTHER" id="PTHR14898">
    <property type="entry name" value="ENHANCER OF POLYCOMB"/>
    <property type="match status" value="1"/>
</dbReference>